<dbReference type="AlphaFoldDB" id="A0A251X4P6"/>
<evidence type="ECO:0000256" key="1">
    <source>
        <dbReference type="SAM" id="MobiDB-lite"/>
    </source>
</evidence>
<organism evidence="4 5">
    <name type="scientific">Thioflexithrix psekupsensis</name>
    <dbReference type="NCBI Taxonomy" id="1570016"/>
    <lineage>
        <taxon>Bacteria</taxon>
        <taxon>Pseudomonadati</taxon>
        <taxon>Pseudomonadota</taxon>
        <taxon>Gammaproteobacteria</taxon>
        <taxon>Thiotrichales</taxon>
        <taxon>Thioflexithrix</taxon>
    </lineage>
</organism>
<feature type="transmembrane region" description="Helical" evidence="2">
    <location>
        <begin position="6"/>
        <end position="26"/>
    </location>
</feature>
<dbReference type="Gene3D" id="3.40.50.410">
    <property type="entry name" value="von Willebrand factor, type A domain"/>
    <property type="match status" value="1"/>
</dbReference>
<evidence type="ECO:0000313" key="4">
    <source>
        <dbReference type="EMBL" id="OUD12366.1"/>
    </source>
</evidence>
<dbReference type="InterPro" id="IPR050768">
    <property type="entry name" value="UPF0353/GerABKA_families"/>
</dbReference>
<name>A0A251X4P6_9GAMM</name>
<keyword evidence="5" id="KW-1185">Reference proteome</keyword>
<keyword evidence="2" id="KW-0812">Transmembrane</keyword>
<comment type="caution">
    <text evidence="4">The sequence shown here is derived from an EMBL/GenBank/DDBJ whole genome shotgun (WGS) entry which is preliminary data.</text>
</comment>
<feature type="region of interest" description="Disordered" evidence="1">
    <location>
        <begin position="230"/>
        <end position="251"/>
    </location>
</feature>
<dbReference type="RefSeq" id="WP_086489316.1">
    <property type="nucleotide sequence ID" value="NZ_MSLT01000023.1"/>
</dbReference>
<keyword evidence="2" id="KW-0472">Membrane</keyword>
<dbReference type="SMART" id="SM00327">
    <property type="entry name" value="VWA"/>
    <property type="match status" value="1"/>
</dbReference>
<dbReference type="InterPro" id="IPR002035">
    <property type="entry name" value="VWF_A"/>
</dbReference>
<dbReference type="EMBL" id="MSLT01000023">
    <property type="protein sequence ID" value="OUD12366.1"/>
    <property type="molecule type" value="Genomic_DNA"/>
</dbReference>
<dbReference type="OrthoDB" id="9807628at2"/>
<protein>
    <recommendedName>
        <fullName evidence="3">VWFA domain-containing protein</fullName>
    </recommendedName>
</protein>
<sequence length="332" mass="37588">MDEFHFAQPLWLLLGLIPLFIIVLNYRHATHFKRIEHFAAAHLLPYLLVKKPRSAQTHSWLWYWTGLWFLGVLALAGPRWDYAMQDVFRQRASLLILLDLSESMRVRDLPGDESRFERALQEIEDILGEPSELEIGLVVFAGLAHLVSPLTDDYNTIRHLLYNIDIGALPVQGSRVGLALEQASAWLSGEAQYQHVLLISDGDFSELDFANGLVEVKKVPAQVHTLGIGTTEGDLVPSPRGQNGRLQNEKGEPVSSALNEFNLKQLASAGGGIYQLSTFHPQESSALLDRVRANTAPDAQRQEQQKLWHERFYILVVIMMVLLLPWYRRTAH</sequence>
<feature type="domain" description="VWFA" evidence="3">
    <location>
        <begin position="93"/>
        <end position="295"/>
    </location>
</feature>
<evidence type="ECO:0000256" key="2">
    <source>
        <dbReference type="SAM" id="Phobius"/>
    </source>
</evidence>
<feature type="transmembrane region" description="Helical" evidence="2">
    <location>
        <begin position="60"/>
        <end position="80"/>
    </location>
</feature>
<dbReference type="SUPFAM" id="SSF53300">
    <property type="entry name" value="vWA-like"/>
    <property type="match status" value="1"/>
</dbReference>
<evidence type="ECO:0000259" key="3">
    <source>
        <dbReference type="PROSITE" id="PS50234"/>
    </source>
</evidence>
<gene>
    <name evidence="4" type="ORF">TPSD3_14745</name>
</gene>
<dbReference type="PROSITE" id="PS50234">
    <property type="entry name" value="VWFA"/>
    <property type="match status" value="1"/>
</dbReference>
<dbReference type="Pfam" id="PF13519">
    <property type="entry name" value="VWA_2"/>
    <property type="match status" value="1"/>
</dbReference>
<reference evidence="4 5" key="1">
    <citation type="submission" date="2016-12" db="EMBL/GenBank/DDBJ databases">
        <title>Thioflexothrix psekupsii D3 genome sequencing and assembly.</title>
        <authorList>
            <person name="Fomenkov A."/>
            <person name="Vincze T."/>
            <person name="Grabovich M."/>
            <person name="Anton B.P."/>
            <person name="Dubinina G."/>
            <person name="Orlova M."/>
            <person name="Belousova E."/>
            <person name="Roberts R.J."/>
        </authorList>
    </citation>
    <scope>NUCLEOTIDE SEQUENCE [LARGE SCALE GENOMIC DNA]</scope>
    <source>
        <strain evidence="4">D3</strain>
    </source>
</reference>
<accession>A0A251X4P6</accession>
<keyword evidence="2" id="KW-1133">Transmembrane helix</keyword>
<dbReference type="Proteomes" id="UP000194798">
    <property type="component" value="Unassembled WGS sequence"/>
</dbReference>
<dbReference type="PANTHER" id="PTHR22550">
    <property type="entry name" value="SPORE GERMINATION PROTEIN"/>
    <property type="match status" value="1"/>
</dbReference>
<dbReference type="InterPro" id="IPR036465">
    <property type="entry name" value="vWFA_dom_sf"/>
</dbReference>
<dbReference type="PANTHER" id="PTHR22550:SF14">
    <property type="entry name" value="VWFA DOMAIN-CONTAINING PROTEIN"/>
    <property type="match status" value="1"/>
</dbReference>
<evidence type="ECO:0000313" key="5">
    <source>
        <dbReference type="Proteomes" id="UP000194798"/>
    </source>
</evidence>
<feature type="transmembrane region" description="Helical" evidence="2">
    <location>
        <begin position="311"/>
        <end position="327"/>
    </location>
</feature>
<proteinExistence type="predicted"/>